<dbReference type="PANTHER" id="PTHR43820:SF2">
    <property type="entry name" value="ABC TRANSPORTER ATP-BINDING PROTEIN"/>
    <property type="match status" value="1"/>
</dbReference>
<evidence type="ECO:0000256" key="4">
    <source>
        <dbReference type="ARBA" id="ARBA00022840"/>
    </source>
</evidence>
<keyword evidence="2" id="KW-0813">Transport</keyword>
<protein>
    <submittedName>
        <fullName evidence="7">ABC transporter ATP-binding protein</fullName>
    </submittedName>
</protein>
<evidence type="ECO:0000313" key="7">
    <source>
        <dbReference type="EMBL" id="GAA1426582.1"/>
    </source>
</evidence>
<dbReference type="SUPFAM" id="SSF52540">
    <property type="entry name" value="P-loop containing nucleoside triphosphate hydrolases"/>
    <property type="match status" value="1"/>
</dbReference>
<dbReference type="RefSeq" id="WP_343921536.1">
    <property type="nucleotide sequence ID" value="NZ_BAAAKK010000006.1"/>
</dbReference>
<evidence type="ECO:0000259" key="6">
    <source>
        <dbReference type="PROSITE" id="PS50893"/>
    </source>
</evidence>
<keyword evidence="3" id="KW-0547">Nucleotide-binding</keyword>
<dbReference type="Proteomes" id="UP001501266">
    <property type="component" value="Unassembled WGS sequence"/>
</dbReference>
<reference evidence="8" key="1">
    <citation type="journal article" date="2019" name="Int. J. Syst. Evol. Microbiol.">
        <title>The Global Catalogue of Microorganisms (GCM) 10K type strain sequencing project: providing services to taxonomists for standard genome sequencing and annotation.</title>
        <authorList>
            <consortium name="The Broad Institute Genomics Platform"/>
            <consortium name="The Broad Institute Genome Sequencing Center for Infectious Disease"/>
            <person name="Wu L."/>
            <person name="Ma J."/>
        </authorList>
    </citation>
    <scope>NUCLEOTIDE SEQUENCE [LARGE SCALE GENOMIC DNA]</scope>
    <source>
        <strain evidence="8">JCM 12398</strain>
    </source>
</reference>
<keyword evidence="8" id="KW-1185">Reference proteome</keyword>
<sequence length="235" mass="24980">MTAILTVRGLNAKVAGQQVVEDVSFDVAEHGVTALLGRNGVGKSSTIRALLGLYERTGEVTFAGARIDGLLTHRIVQRGIAYVPEDREVFGGLTVEENLRLAERGGAPNRAIVAELFPELIERAKQQAGTLSGGQQQMVSLSRALMNENRLLLVDEPTKGLAPLIVGTVTTALEAAADRTPMLLVEQNLQVVRALAHTVVVLSGGRVVHTGPAAEFLDSDLVHRHLGVSTDQEAA</sequence>
<feature type="domain" description="ABC transporter" evidence="6">
    <location>
        <begin position="5"/>
        <end position="229"/>
    </location>
</feature>
<evidence type="ECO:0000256" key="2">
    <source>
        <dbReference type="ARBA" id="ARBA00022448"/>
    </source>
</evidence>
<dbReference type="PROSITE" id="PS00211">
    <property type="entry name" value="ABC_TRANSPORTER_1"/>
    <property type="match status" value="1"/>
</dbReference>
<dbReference type="InterPro" id="IPR017871">
    <property type="entry name" value="ABC_transporter-like_CS"/>
</dbReference>
<dbReference type="InterPro" id="IPR027417">
    <property type="entry name" value="P-loop_NTPase"/>
</dbReference>
<dbReference type="GO" id="GO:0005524">
    <property type="term" value="F:ATP binding"/>
    <property type="evidence" value="ECO:0007669"/>
    <property type="project" value="UniProtKB-KW"/>
</dbReference>
<dbReference type="PANTHER" id="PTHR43820">
    <property type="entry name" value="HIGH-AFFINITY BRANCHED-CHAIN AMINO ACID TRANSPORT ATP-BINDING PROTEIN LIVF"/>
    <property type="match status" value="1"/>
</dbReference>
<proteinExistence type="inferred from homology"/>
<dbReference type="Pfam" id="PF00005">
    <property type="entry name" value="ABC_tran"/>
    <property type="match status" value="1"/>
</dbReference>
<dbReference type="InterPro" id="IPR003593">
    <property type="entry name" value="AAA+_ATPase"/>
</dbReference>
<name>A0ABP4JRS6_9MICO</name>
<evidence type="ECO:0000256" key="5">
    <source>
        <dbReference type="ARBA" id="ARBA00022970"/>
    </source>
</evidence>
<gene>
    <name evidence="7" type="ORF">GCM10009640_28080</name>
</gene>
<keyword evidence="5" id="KW-0029">Amino-acid transport</keyword>
<dbReference type="PROSITE" id="PS50893">
    <property type="entry name" value="ABC_TRANSPORTER_2"/>
    <property type="match status" value="1"/>
</dbReference>
<dbReference type="Gene3D" id="3.40.50.300">
    <property type="entry name" value="P-loop containing nucleotide triphosphate hydrolases"/>
    <property type="match status" value="1"/>
</dbReference>
<dbReference type="SMART" id="SM00382">
    <property type="entry name" value="AAA"/>
    <property type="match status" value="1"/>
</dbReference>
<dbReference type="InterPro" id="IPR052156">
    <property type="entry name" value="BCAA_Transport_ATP-bd_LivF"/>
</dbReference>
<dbReference type="EMBL" id="BAAAKK010000006">
    <property type="protein sequence ID" value="GAA1426582.1"/>
    <property type="molecule type" value="Genomic_DNA"/>
</dbReference>
<evidence type="ECO:0000256" key="3">
    <source>
        <dbReference type="ARBA" id="ARBA00022741"/>
    </source>
</evidence>
<comment type="similarity">
    <text evidence="1">Belongs to the ABC transporter superfamily.</text>
</comment>
<dbReference type="CDD" id="cd03224">
    <property type="entry name" value="ABC_TM1139_LivF_branched"/>
    <property type="match status" value="1"/>
</dbReference>
<evidence type="ECO:0000313" key="8">
    <source>
        <dbReference type="Proteomes" id="UP001501266"/>
    </source>
</evidence>
<evidence type="ECO:0000256" key="1">
    <source>
        <dbReference type="ARBA" id="ARBA00005417"/>
    </source>
</evidence>
<keyword evidence="4 7" id="KW-0067">ATP-binding</keyword>
<comment type="caution">
    <text evidence="7">The sequence shown here is derived from an EMBL/GenBank/DDBJ whole genome shotgun (WGS) entry which is preliminary data.</text>
</comment>
<dbReference type="InterPro" id="IPR003439">
    <property type="entry name" value="ABC_transporter-like_ATP-bd"/>
</dbReference>
<accession>A0ABP4JRS6</accession>
<organism evidence="7 8">
    <name type="scientific">Agrococcus citreus</name>
    <dbReference type="NCBI Taxonomy" id="84643"/>
    <lineage>
        <taxon>Bacteria</taxon>
        <taxon>Bacillati</taxon>
        <taxon>Actinomycetota</taxon>
        <taxon>Actinomycetes</taxon>
        <taxon>Micrococcales</taxon>
        <taxon>Microbacteriaceae</taxon>
        <taxon>Agrococcus</taxon>
    </lineage>
</organism>